<keyword evidence="5" id="KW-0677">Repeat</keyword>
<comment type="caution">
    <text evidence="12">The sequence shown here is derived from an EMBL/GenBank/DDBJ whole genome shotgun (WGS) entry which is preliminary data.</text>
</comment>
<dbReference type="SMART" id="SM00320">
    <property type="entry name" value="WD40"/>
    <property type="match status" value="6"/>
</dbReference>
<evidence type="ECO:0000256" key="9">
    <source>
        <dbReference type="ARBA" id="ARBA00023132"/>
    </source>
</evidence>
<dbReference type="PANTHER" id="PTHR11024">
    <property type="entry name" value="NUCLEAR PORE COMPLEX PROTEIN SEC13 / SEH1 FAMILY MEMBER"/>
    <property type="match status" value="1"/>
</dbReference>
<keyword evidence="4 11" id="KW-0853">WD repeat</keyword>
<dbReference type="InterPro" id="IPR015943">
    <property type="entry name" value="WD40/YVTN_repeat-like_dom_sf"/>
</dbReference>
<dbReference type="GO" id="GO:0031080">
    <property type="term" value="C:nuclear pore outer ring"/>
    <property type="evidence" value="ECO:0007669"/>
    <property type="project" value="TreeGrafter"/>
</dbReference>
<keyword evidence="13" id="KW-1185">Reference proteome</keyword>
<evidence type="ECO:0000256" key="8">
    <source>
        <dbReference type="ARBA" id="ARBA00023010"/>
    </source>
</evidence>
<dbReference type="Proteomes" id="UP001465755">
    <property type="component" value="Unassembled WGS sequence"/>
</dbReference>
<name>A0AAW1P454_9CHLO</name>
<organism evidence="12 13">
    <name type="scientific">Symbiochloris irregularis</name>
    <dbReference type="NCBI Taxonomy" id="706552"/>
    <lineage>
        <taxon>Eukaryota</taxon>
        <taxon>Viridiplantae</taxon>
        <taxon>Chlorophyta</taxon>
        <taxon>core chlorophytes</taxon>
        <taxon>Trebouxiophyceae</taxon>
        <taxon>Trebouxiales</taxon>
        <taxon>Trebouxiaceae</taxon>
        <taxon>Symbiochloris</taxon>
    </lineage>
</organism>
<dbReference type="GO" id="GO:0030127">
    <property type="term" value="C:COPII vesicle coat"/>
    <property type="evidence" value="ECO:0007669"/>
    <property type="project" value="TreeGrafter"/>
</dbReference>
<keyword evidence="7" id="KW-0653">Protein transport</keyword>
<reference evidence="12 13" key="1">
    <citation type="journal article" date="2024" name="Nat. Commun.">
        <title>Phylogenomics reveals the evolutionary origins of lichenization in chlorophyte algae.</title>
        <authorList>
            <person name="Puginier C."/>
            <person name="Libourel C."/>
            <person name="Otte J."/>
            <person name="Skaloud P."/>
            <person name="Haon M."/>
            <person name="Grisel S."/>
            <person name="Petersen M."/>
            <person name="Berrin J.G."/>
            <person name="Delaux P.M."/>
            <person name="Dal Grande F."/>
            <person name="Keller J."/>
        </authorList>
    </citation>
    <scope>NUCLEOTIDE SEQUENCE [LARGE SCALE GENOMIC DNA]</scope>
    <source>
        <strain evidence="12 13">SAG 2036</strain>
    </source>
</reference>
<evidence type="ECO:0000256" key="4">
    <source>
        <dbReference type="ARBA" id="ARBA00022574"/>
    </source>
</evidence>
<dbReference type="InterPro" id="IPR036322">
    <property type="entry name" value="WD40_repeat_dom_sf"/>
</dbReference>
<evidence type="ECO:0000256" key="5">
    <source>
        <dbReference type="ARBA" id="ARBA00022737"/>
    </source>
</evidence>
<evidence type="ECO:0000256" key="1">
    <source>
        <dbReference type="ARBA" id="ARBA00004567"/>
    </source>
</evidence>
<dbReference type="Pfam" id="PF00400">
    <property type="entry name" value="WD40"/>
    <property type="match status" value="4"/>
</dbReference>
<keyword evidence="6" id="KW-0509">mRNA transport</keyword>
<evidence type="ECO:0000256" key="11">
    <source>
        <dbReference type="PROSITE-ProRule" id="PRU00221"/>
    </source>
</evidence>
<feature type="repeat" description="WD" evidence="11">
    <location>
        <begin position="196"/>
        <end position="231"/>
    </location>
</feature>
<evidence type="ECO:0000256" key="10">
    <source>
        <dbReference type="ARBA" id="ARBA00023242"/>
    </source>
</evidence>
<dbReference type="InterPro" id="IPR001680">
    <property type="entry name" value="WD40_rpt"/>
</dbReference>
<dbReference type="InterPro" id="IPR037363">
    <property type="entry name" value="Sec13/Seh1_fam"/>
</dbReference>
<keyword evidence="10" id="KW-0539">Nucleus</keyword>
<dbReference type="AlphaFoldDB" id="A0AAW1P454"/>
<dbReference type="GO" id="GO:0090114">
    <property type="term" value="P:COPII-coated vesicle budding"/>
    <property type="evidence" value="ECO:0007669"/>
    <property type="project" value="TreeGrafter"/>
</dbReference>
<keyword evidence="8" id="KW-0811">Translocation</keyword>
<evidence type="ECO:0000313" key="13">
    <source>
        <dbReference type="Proteomes" id="UP001465755"/>
    </source>
</evidence>
<evidence type="ECO:0000256" key="6">
    <source>
        <dbReference type="ARBA" id="ARBA00022816"/>
    </source>
</evidence>
<dbReference type="EMBL" id="JALJOQ010000056">
    <property type="protein sequence ID" value="KAK9803752.1"/>
    <property type="molecule type" value="Genomic_DNA"/>
</dbReference>
<accession>A0AAW1P454</accession>
<evidence type="ECO:0000313" key="12">
    <source>
        <dbReference type="EMBL" id="KAK9803752.1"/>
    </source>
</evidence>
<dbReference type="Gene3D" id="2.130.10.10">
    <property type="entry name" value="YVTN repeat-like/Quinoprotein amine dehydrogenase"/>
    <property type="match status" value="1"/>
</dbReference>
<evidence type="ECO:0000256" key="3">
    <source>
        <dbReference type="ARBA" id="ARBA00022448"/>
    </source>
</evidence>
<evidence type="ECO:0000256" key="7">
    <source>
        <dbReference type="ARBA" id="ARBA00022927"/>
    </source>
</evidence>
<proteinExistence type="inferred from homology"/>
<gene>
    <name evidence="12" type="ORF">WJX73_001199</name>
</gene>
<dbReference type="GO" id="GO:0006606">
    <property type="term" value="P:protein import into nucleus"/>
    <property type="evidence" value="ECO:0007669"/>
    <property type="project" value="TreeGrafter"/>
</dbReference>
<dbReference type="GO" id="GO:0051028">
    <property type="term" value="P:mRNA transport"/>
    <property type="evidence" value="ECO:0007669"/>
    <property type="project" value="UniProtKB-KW"/>
</dbReference>
<keyword evidence="9" id="KW-0906">Nuclear pore complex</keyword>
<dbReference type="PROSITE" id="PS50082">
    <property type="entry name" value="WD_REPEATS_2"/>
    <property type="match status" value="1"/>
</dbReference>
<dbReference type="SUPFAM" id="SSF50978">
    <property type="entry name" value="WD40 repeat-like"/>
    <property type="match status" value="1"/>
</dbReference>
<dbReference type="PANTHER" id="PTHR11024:SF2">
    <property type="entry name" value="PROTEIN SEC13 HOMOLOG"/>
    <property type="match status" value="1"/>
</dbReference>
<keyword evidence="3" id="KW-0813">Transport</keyword>
<comment type="similarity">
    <text evidence="2">Belongs to the WD repeat SEC13 family.</text>
</comment>
<protein>
    <submittedName>
        <fullName evidence="12">Uncharacterized protein</fullName>
    </submittedName>
</protein>
<dbReference type="GO" id="GO:0005198">
    <property type="term" value="F:structural molecule activity"/>
    <property type="evidence" value="ECO:0007669"/>
    <property type="project" value="InterPro"/>
</dbReference>
<comment type="subcellular location">
    <subcellularLocation>
        <location evidence="1">Nucleus</location>
        <location evidence="1">Nuclear pore complex</location>
    </subcellularLocation>
</comment>
<evidence type="ECO:0000256" key="2">
    <source>
        <dbReference type="ARBA" id="ARBA00010102"/>
    </source>
</evidence>
<sequence length="288" mass="31163">MVHDIQFDYYGRRLATCSSDRSIKVFNTAGDQAAPEATLLGHEGPVWQVSWAHPKFGNNILASCSFDHKIIVWKETQTGYWTQIYNAQVHTASVNSIAFAPHELGLVLASASSDGCIAVLTYQPDGTWLTEKIEGAHSVGVNAVSWAPATPAGSLLSAQGTTQPDRRLTSCGCDNAVKVWQKNEQQGQWLQQGGALLGHTDWVRDVAWGPNLGLPRSTIASAGQDGLALVWTEDASGAWTATQLCSLGEPVWRVSWSITGTILAVSDAKDNVTLWKEISDGQWEQVDS</sequence>